<organism evidence="2 3">
    <name type="scientific">Paraglomus brasilianum</name>
    <dbReference type="NCBI Taxonomy" id="144538"/>
    <lineage>
        <taxon>Eukaryota</taxon>
        <taxon>Fungi</taxon>
        <taxon>Fungi incertae sedis</taxon>
        <taxon>Mucoromycota</taxon>
        <taxon>Glomeromycotina</taxon>
        <taxon>Glomeromycetes</taxon>
        <taxon>Paraglomerales</taxon>
        <taxon>Paraglomeraceae</taxon>
        <taxon>Paraglomus</taxon>
    </lineage>
</organism>
<comment type="caution">
    <text evidence="2">The sequence shown here is derived from an EMBL/GenBank/DDBJ whole genome shotgun (WGS) entry which is preliminary data.</text>
</comment>
<protein>
    <submittedName>
        <fullName evidence="2">3357_t:CDS:1</fullName>
    </submittedName>
</protein>
<dbReference type="Proteomes" id="UP000789739">
    <property type="component" value="Unassembled WGS sequence"/>
</dbReference>
<evidence type="ECO:0000313" key="2">
    <source>
        <dbReference type="EMBL" id="CAG8542068.1"/>
    </source>
</evidence>
<evidence type="ECO:0000256" key="1">
    <source>
        <dbReference type="SAM" id="MobiDB-lite"/>
    </source>
</evidence>
<name>A0A9N9AV90_9GLOM</name>
<sequence length="58" mass="6550">MVSQPKKRKTVPETGKRCILSPKQLAQQHTDDKDITLERVIGMHQPLPGNTLLDTLDK</sequence>
<proteinExistence type="predicted"/>
<feature type="region of interest" description="Disordered" evidence="1">
    <location>
        <begin position="1"/>
        <end position="30"/>
    </location>
</feature>
<evidence type="ECO:0000313" key="3">
    <source>
        <dbReference type="Proteomes" id="UP000789739"/>
    </source>
</evidence>
<accession>A0A9N9AV90</accession>
<dbReference type="AlphaFoldDB" id="A0A9N9AV90"/>
<gene>
    <name evidence="2" type="ORF">PBRASI_LOCUS4640</name>
</gene>
<dbReference type="EMBL" id="CAJVPI010000495">
    <property type="protein sequence ID" value="CAG8542068.1"/>
    <property type="molecule type" value="Genomic_DNA"/>
</dbReference>
<reference evidence="2" key="1">
    <citation type="submission" date="2021-06" db="EMBL/GenBank/DDBJ databases">
        <authorList>
            <person name="Kallberg Y."/>
            <person name="Tangrot J."/>
            <person name="Rosling A."/>
        </authorList>
    </citation>
    <scope>NUCLEOTIDE SEQUENCE</scope>
    <source>
        <strain evidence="2">BR232B</strain>
    </source>
</reference>
<keyword evidence="3" id="KW-1185">Reference proteome</keyword>